<evidence type="ECO:0000313" key="3">
    <source>
        <dbReference type="EMBL" id="GBP38688.1"/>
    </source>
</evidence>
<dbReference type="Gene3D" id="3.40.50.720">
    <property type="entry name" value="NAD(P)-binding Rossmann-like Domain"/>
    <property type="match status" value="1"/>
</dbReference>
<comment type="similarity">
    <text evidence="1">Belongs to the short-chain dehydrogenases/reductases (SDR) family.</text>
</comment>
<sequence>MGRRNAVVRTLWGAARRFRAAQESLGVRWWGESGLAAAPLWALDTFVLLLKLCSSCTMAVVRTLFPPAIKSLYGETVLVTRARRTASADWWITPGTAGMRPRDLFTTSRNYRESVGKSANCSQVTGAGHGLGRELAVQFAELGASVVCWDSSACATDALVKHIRSKDGECEGYTVDIRVRDQVTSCALRLRRQLTDISILVVGVGAEQGAPIGSLAQLTAEATTAIVEINLLAHLWTIQAFLPAMIERRRGHIVAINSSAGLVPAADMVPQCAAHYGLRGTVSGNEMAVPVSQSGTGTGSQSRASPRSKFRMGPELKFDCDTGIRFRSFTKMGIESLMESITEELRLDTYTTEINTTCVYLPITTVQPTHRFASWLSEITPKEMARIIIEGMKKLCSRLSPQNLTETQKTDRVTWCNAMLTIFKEGASNLVWVLVTRDATWIYCCNPKTKQLSTVWAYRNESKLIKVAHE</sequence>
<dbReference type="EMBL" id="BGZK01000353">
    <property type="protein sequence ID" value="GBP38688.1"/>
    <property type="molecule type" value="Genomic_DNA"/>
</dbReference>
<evidence type="ECO:0000256" key="1">
    <source>
        <dbReference type="ARBA" id="ARBA00006484"/>
    </source>
</evidence>
<dbReference type="Gene3D" id="3.30.420.10">
    <property type="entry name" value="Ribonuclease H-like superfamily/Ribonuclease H"/>
    <property type="match status" value="1"/>
</dbReference>
<dbReference type="PANTHER" id="PTHR24322">
    <property type="entry name" value="PKSB"/>
    <property type="match status" value="1"/>
</dbReference>
<dbReference type="OrthoDB" id="6251714at2759"/>
<reference evidence="3 4" key="1">
    <citation type="journal article" date="2019" name="Commun. Biol.">
        <title>The bagworm genome reveals a unique fibroin gene that provides high tensile strength.</title>
        <authorList>
            <person name="Kono N."/>
            <person name="Nakamura H."/>
            <person name="Ohtoshi R."/>
            <person name="Tomita M."/>
            <person name="Numata K."/>
            <person name="Arakawa K."/>
        </authorList>
    </citation>
    <scope>NUCLEOTIDE SEQUENCE [LARGE SCALE GENOMIC DNA]</scope>
</reference>
<dbReference type="GO" id="GO:0016616">
    <property type="term" value="F:oxidoreductase activity, acting on the CH-OH group of donors, NAD or NADP as acceptor"/>
    <property type="evidence" value="ECO:0007669"/>
    <property type="project" value="TreeGrafter"/>
</dbReference>
<dbReference type="PRINTS" id="PR00081">
    <property type="entry name" value="GDHRDH"/>
</dbReference>
<dbReference type="InterPro" id="IPR036397">
    <property type="entry name" value="RNaseH_sf"/>
</dbReference>
<dbReference type="PANTHER" id="PTHR24322:SF736">
    <property type="entry name" value="RETINOL DEHYDROGENASE 10"/>
    <property type="match status" value="1"/>
</dbReference>
<name>A0A4C1VHX2_EUMVA</name>
<dbReference type="Proteomes" id="UP000299102">
    <property type="component" value="Unassembled WGS sequence"/>
</dbReference>
<keyword evidence="4" id="KW-1185">Reference proteome</keyword>
<evidence type="ECO:0000256" key="2">
    <source>
        <dbReference type="ARBA" id="ARBA00023002"/>
    </source>
</evidence>
<protein>
    <submittedName>
        <fullName evidence="3">Uncharacterized protein</fullName>
    </submittedName>
</protein>
<comment type="caution">
    <text evidence="3">The sequence shown here is derived from an EMBL/GenBank/DDBJ whole genome shotgun (WGS) entry which is preliminary data.</text>
</comment>
<dbReference type="STRING" id="151549.A0A4C1VHX2"/>
<gene>
    <name evidence="3" type="ORF">EVAR_22336_1</name>
</gene>
<proteinExistence type="inferred from homology"/>
<dbReference type="InterPro" id="IPR002347">
    <property type="entry name" value="SDR_fam"/>
</dbReference>
<evidence type="ECO:0000313" key="4">
    <source>
        <dbReference type="Proteomes" id="UP000299102"/>
    </source>
</evidence>
<dbReference type="GO" id="GO:0003676">
    <property type="term" value="F:nucleic acid binding"/>
    <property type="evidence" value="ECO:0007669"/>
    <property type="project" value="InterPro"/>
</dbReference>
<dbReference type="InterPro" id="IPR036291">
    <property type="entry name" value="NAD(P)-bd_dom_sf"/>
</dbReference>
<dbReference type="GO" id="GO:0005811">
    <property type="term" value="C:lipid droplet"/>
    <property type="evidence" value="ECO:0007669"/>
    <property type="project" value="TreeGrafter"/>
</dbReference>
<dbReference type="AlphaFoldDB" id="A0A4C1VHX2"/>
<organism evidence="3 4">
    <name type="scientific">Eumeta variegata</name>
    <name type="common">Bagworm moth</name>
    <name type="synonym">Eumeta japonica</name>
    <dbReference type="NCBI Taxonomy" id="151549"/>
    <lineage>
        <taxon>Eukaryota</taxon>
        <taxon>Metazoa</taxon>
        <taxon>Ecdysozoa</taxon>
        <taxon>Arthropoda</taxon>
        <taxon>Hexapoda</taxon>
        <taxon>Insecta</taxon>
        <taxon>Pterygota</taxon>
        <taxon>Neoptera</taxon>
        <taxon>Endopterygota</taxon>
        <taxon>Lepidoptera</taxon>
        <taxon>Glossata</taxon>
        <taxon>Ditrysia</taxon>
        <taxon>Tineoidea</taxon>
        <taxon>Psychidae</taxon>
        <taxon>Oiketicinae</taxon>
        <taxon>Eumeta</taxon>
    </lineage>
</organism>
<keyword evidence="2" id="KW-0560">Oxidoreductase</keyword>
<dbReference type="Pfam" id="PF00106">
    <property type="entry name" value="adh_short"/>
    <property type="match status" value="1"/>
</dbReference>
<accession>A0A4C1VHX2</accession>
<dbReference type="SUPFAM" id="SSF51735">
    <property type="entry name" value="NAD(P)-binding Rossmann-fold domains"/>
    <property type="match status" value="1"/>
</dbReference>